<dbReference type="PRINTS" id="PR00724">
    <property type="entry name" value="CRBOXYPTASEC"/>
</dbReference>
<evidence type="ECO:0000313" key="4">
    <source>
        <dbReference type="Proteomes" id="UP000275267"/>
    </source>
</evidence>
<organism evidence="3 4">
    <name type="scientific">Panicum miliaceum</name>
    <name type="common">Proso millet</name>
    <name type="synonym">Broomcorn millet</name>
    <dbReference type="NCBI Taxonomy" id="4540"/>
    <lineage>
        <taxon>Eukaryota</taxon>
        <taxon>Viridiplantae</taxon>
        <taxon>Streptophyta</taxon>
        <taxon>Embryophyta</taxon>
        <taxon>Tracheophyta</taxon>
        <taxon>Spermatophyta</taxon>
        <taxon>Magnoliopsida</taxon>
        <taxon>Liliopsida</taxon>
        <taxon>Poales</taxon>
        <taxon>Poaceae</taxon>
        <taxon>PACMAD clade</taxon>
        <taxon>Panicoideae</taxon>
        <taxon>Panicodae</taxon>
        <taxon>Paniceae</taxon>
        <taxon>Panicinae</taxon>
        <taxon>Panicum</taxon>
        <taxon>Panicum sect. Panicum</taxon>
    </lineage>
</organism>
<dbReference type="Pfam" id="PF00450">
    <property type="entry name" value="Peptidase_S10"/>
    <property type="match status" value="1"/>
</dbReference>
<sequence length="268" mass="29959">MSRRRVVLASVEAGALLVVVAFLLCLCVPPVRATPAGAGVTEFPGFHGELPSKHYAGYITVGHEQQNRHLYYYLATSERNPTLDPVVIWINGGPACSGFSAFHHSIGAGYSYAENEDDYITNDTNRVVDLYDFLSKWFAEYTEFQSNPFYVAGCSYSGVLVPVLAQEILQRNEESYGMKINFKGYSLCNPAVDVDIENNAHVPYAFRMGLISDELFQSLVTTCNGKYWNSSSPSCQGNMEQFYMDQEQALQKLFDPKLGREKLHAKQV</sequence>
<evidence type="ECO:0000256" key="1">
    <source>
        <dbReference type="ARBA" id="ARBA00009431"/>
    </source>
</evidence>
<evidence type="ECO:0000313" key="3">
    <source>
        <dbReference type="EMBL" id="RLM79488.1"/>
    </source>
</evidence>
<keyword evidence="2" id="KW-0732">Signal</keyword>
<dbReference type="SUPFAM" id="SSF53474">
    <property type="entry name" value="alpha/beta-Hydrolases"/>
    <property type="match status" value="1"/>
</dbReference>
<dbReference type="PANTHER" id="PTHR11802">
    <property type="entry name" value="SERINE PROTEASE FAMILY S10 SERINE CARBOXYPEPTIDASE"/>
    <property type="match status" value="1"/>
</dbReference>
<dbReference type="GO" id="GO:0004185">
    <property type="term" value="F:serine-type carboxypeptidase activity"/>
    <property type="evidence" value="ECO:0007669"/>
    <property type="project" value="InterPro"/>
</dbReference>
<dbReference type="OrthoDB" id="443318at2759"/>
<comment type="caution">
    <text evidence="3">The sequence shown here is derived from an EMBL/GenBank/DDBJ whole genome shotgun (WGS) entry which is preliminary data.</text>
</comment>
<feature type="signal peptide" evidence="2">
    <location>
        <begin position="1"/>
        <end position="33"/>
    </location>
</feature>
<dbReference type="InterPro" id="IPR029058">
    <property type="entry name" value="AB_hydrolase_fold"/>
</dbReference>
<dbReference type="GO" id="GO:0006508">
    <property type="term" value="P:proteolysis"/>
    <property type="evidence" value="ECO:0007669"/>
    <property type="project" value="InterPro"/>
</dbReference>
<dbReference type="AlphaFoldDB" id="A0A3L6QFJ5"/>
<gene>
    <name evidence="3" type="ORF">C2845_PM12G13680</name>
</gene>
<dbReference type="EMBL" id="PQIB02000012">
    <property type="protein sequence ID" value="RLM79488.1"/>
    <property type="molecule type" value="Genomic_DNA"/>
</dbReference>
<proteinExistence type="inferred from homology"/>
<dbReference type="GO" id="GO:0016747">
    <property type="term" value="F:acyltransferase activity, transferring groups other than amino-acyl groups"/>
    <property type="evidence" value="ECO:0007669"/>
    <property type="project" value="TreeGrafter"/>
</dbReference>
<dbReference type="InterPro" id="IPR001563">
    <property type="entry name" value="Peptidase_S10"/>
</dbReference>
<keyword evidence="4" id="KW-1185">Reference proteome</keyword>
<comment type="similarity">
    <text evidence="1">Belongs to the peptidase S10 family.</text>
</comment>
<accession>A0A3L6QFJ5</accession>
<dbReference type="GO" id="GO:0019748">
    <property type="term" value="P:secondary metabolic process"/>
    <property type="evidence" value="ECO:0007669"/>
    <property type="project" value="TreeGrafter"/>
</dbReference>
<dbReference type="Gene3D" id="3.40.50.1820">
    <property type="entry name" value="alpha/beta hydrolase"/>
    <property type="match status" value="2"/>
</dbReference>
<evidence type="ECO:0000256" key="2">
    <source>
        <dbReference type="SAM" id="SignalP"/>
    </source>
</evidence>
<protein>
    <submittedName>
        <fullName evidence="3">Uncharacterized protein</fullName>
    </submittedName>
</protein>
<dbReference type="STRING" id="4540.A0A3L6QFJ5"/>
<reference evidence="4" key="1">
    <citation type="journal article" date="2019" name="Nat. Commun.">
        <title>The genome of broomcorn millet.</title>
        <authorList>
            <person name="Zou C."/>
            <person name="Miki D."/>
            <person name="Li D."/>
            <person name="Tang Q."/>
            <person name="Xiao L."/>
            <person name="Rajput S."/>
            <person name="Deng P."/>
            <person name="Jia W."/>
            <person name="Huang R."/>
            <person name="Zhang M."/>
            <person name="Sun Y."/>
            <person name="Hu J."/>
            <person name="Fu X."/>
            <person name="Schnable P.S."/>
            <person name="Li F."/>
            <person name="Zhang H."/>
            <person name="Feng B."/>
            <person name="Zhu X."/>
            <person name="Liu R."/>
            <person name="Schnable J.C."/>
            <person name="Zhu J.-K."/>
            <person name="Zhang H."/>
        </authorList>
    </citation>
    <scope>NUCLEOTIDE SEQUENCE [LARGE SCALE GENOMIC DNA]</scope>
</reference>
<dbReference type="Proteomes" id="UP000275267">
    <property type="component" value="Unassembled WGS sequence"/>
</dbReference>
<dbReference type="PANTHER" id="PTHR11802:SF236">
    <property type="entry name" value="OS02G0463500 PROTEIN"/>
    <property type="match status" value="1"/>
</dbReference>
<name>A0A3L6QFJ5_PANMI</name>
<feature type="chain" id="PRO_5017999210" evidence="2">
    <location>
        <begin position="34"/>
        <end position="268"/>
    </location>
</feature>